<dbReference type="EMBL" id="GBRH01168777">
    <property type="protein sequence ID" value="JAE29119.1"/>
    <property type="molecule type" value="Transcribed_RNA"/>
</dbReference>
<organism evidence="1">
    <name type="scientific">Arundo donax</name>
    <name type="common">Giant reed</name>
    <name type="synonym">Donax arundinaceus</name>
    <dbReference type="NCBI Taxonomy" id="35708"/>
    <lineage>
        <taxon>Eukaryota</taxon>
        <taxon>Viridiplantae</taxon>
        <taxon>Streptophyta</taxon>
        <taxon>Embryophyta</taxon>
        <taxon>Tracheophyta</taxon>
        <taxon>Spermatophyta</taxon>
        <taxon>Magnoliopsida</taxon>
        <taxon>Liliopsida</taxon>
        <taxon>Poales</taxon>
        <taxon>Poaceae</taxon>
        <taxon>PACMAD clade</taxon>
        <taxon>Arundinoideae</taxon>
        <taxon>Arundineae</taxon>
        <taxon>Arundo</taxon>
    </lineage>
</organism>
<evidence type="ECO:0000313" key="1">
    <source>
        <dbReference type="EMBL" id="JAE29119.1"/>
    </source>
</evidence>
<reference evidence="1" key="1">
    <citation type="submission" date="2014-09" db="EMBL/GenBank/DDBJ databases">
        <authorList>
            <person name="Magalhaes I.L.F."/>
            <person name="Oliveira U."/>
            <person name="Santos F.R."/>
            <person name="Vidigal T.H.D.A."/>
            <person name="Brescovit A.D."/>
            <person name="Santos A.J."/>
        </authorList>
    </citation>
    <scope>NUCLEOTIDE SEQUENCE</scope>
    <source>
        <tissue evidence="1">Shoot tissue taken approximately 20 cm above the soil surface</tissue>
    </source>
</reference>
<name>A0A0A9H019_ARUDO</name>
<sequence>MCLLTRNVVSFVCKGCKLIPSKILDTITQIDLKCVVLYFYTTRYSSISVLVSFSLLRN</sequence>
<accession>A0A0A9H019</accession>
<dbReference type="AlphaFoldDB" id="A0A0A9H019"/>
<proteinExistence type="predicted"/>
<protein>
    <submittedName>
        <fullName evidence="1">Uncharacterized protein</fullName>
    </submittedName>
</protein>
<reference evidence="1" key="2">
    <citation type="journal article" date="2015" name="Data Brief">
        <title>Shoot transcriptome of the giant reed, Arundo donax.</title>
        <authorList>
            <person name="Barrero R.A."/>
            <person name="Guerrero F.D."/>
            <person name="Moolhuijzen P."/>
            <person name="Goolsby J.A."/>
            <person name="Tidwell J."/>
            <person name="Bellgard S.E."/>
            <person name="Bellgard M.I."/>
        </authorList>
    </citation>
    <scope>NUCLEOTIDE SEQUENCE</scope>
    <source>
        <tissue evidence="1">Shoot tissue taken approximately 20 cm above the soil surface</tissue>
    </source>
</reference>